<dbReference type="SMART" id="SM00184">
    <property type="entry name" value="RING"/>
    <property type="match status" value="1"/>
</dbReference>
<feature type="region of interest" description="Disordered" evidence="5">
    <location>
        <begin position="73"/>
        <end position="94"/>
    </location>
</feature>
<feature type="region of interest" description="Disordered" evidence="5">
    <location>
        <begin position="126"/>
        <end position="145"/>
    </location>
</feature>
<organism evidence="7 8">
    <name type="scientific">Amborella trichopoda</name>
    <dbReference type="NCBI Taxonomy" id="13333"/>
    <lineage>
        <taxon>Eukaryota</taxon>
        <taxon>Viridiplantae</taxon>
        <taxon>Streptophyta</taxon>
        <taxon>Embryophyta</taxon>
        <taxon>Tracheophyta</taxon>
        <taxon>Spermatophyta</taxon>
        <taxon>Magnoliopsida</taxon>
        <taxon>Amborellales</taxon>
        <taxon>Amborellaceae</taxon>
        <taxon>Amborella</taxon>
    </lineage>
</organism>
<dbReference type="PANTHER" id="PTHR15710:SF217">
    <property type="entry name" value="E3 UBIQUITIN-PROTEIN LIGASE RDUF2"/>
    <property type="match status" value="1"/>
</dbReference>
<name>W1P7F4_AMBTC</name>
<dbReference type="OrthoDB" id="8062037at2759"/>
<feature type="compositionally biased region" description="Acidic residues" evidence="5">
    <location>
        <begin position="80"/>
        <end position="94"/>
    </location>
</feature>
<evidence type="ECO:0000256" key="3">
    <source>
        <dbReference type="ARBA" id="ARBA00022833"/>
    </source>
</evidence>
<dbReference type="SUPFAM" id="SSF57850">
    <property type="entry name" value="RING/U-box"/>
    <property type="match status" value="1"/>
</dbReference>
<evidence type="ECO:0000256" key="4">
    <source>
        <dbReference type="PROSITE-ProRule" id="PRU00175"/>
    </source>
</evidence>
<dbReference type="Gene3D" id="3.30.40.10">
    <property type="entry name" value="Zinc/RING finger domain, C3HC4 (zinc finger)"/>
    <property type="match status" value="1"/>
</dbReference>
<keyword evidence="3" id="KW-0862">Zinc</keyword>
<accession>W1P7F4</accession>
<evidence type="ECO:0000256" key="5">
    <source>
        <dbReference type="SAM" id="MobiDB-lite"/>
    </source>
</evidence>
<dbReference type="STRING" id="13333.W1P7F4"/>
<dbReference type="GO" id="GO:0006511">
    <property type="term" value="P:ubiquitin-dependent protein catabolic process"/>
    <property type="evidence" value="ECO:0000318"/>
    <property type="project" value="GO_Central"/>
</dbReference>
<evidence type="ECO:0000313" key="8">
    <source>
        <dbReference type="Proteomes" id="UP000017836"/>
    </source>
</evidence>
<feature type="compositionally biased region" description="Polar residues" evidence="5">
    <location>
        <begin position="126"/>
        <end position="137"/>
    </location>
</feature>
<dbReference type="Pfam" id="PF13639">
    <property type="entry name" value="zf-RING_2"/>
    <property type="match status" value="1"/>
</dbReference>
<protein>
    <recommendedName>
        <fullName evidence="6">RING-type domain-containing protein</fullName>
    </recommendedName>
</protein>
<dbReference type="Proteomes" id="UP000017836">
    <property type="component" value="Unassembled WGS sequence"/>
</dbReference>
<dbReference type="InterPro" id="IPR013083">
    <property type="entry name" value="Znf_RING/FYVE/PHD"/>
</dbReference>
<reference evidence="8" key="1">
    <citation type="journal article" date="2013" name="Science">
        <title>The Amborella genome and the evolution of flowering plants.</title>
        <authorList>
            <consortium name="Amborella Genome Project"/>
        </authorList>
    </citation>
    <scope>NUCLEOTIDE SEQUENCE [LARGE SCALE GENOMIC DNA]</scope>
</reference>
<dbReference type="HOGENOM" id="CLU_420016_0_0_1"/>
<feature type="domain" description="RING-type" evidence="6">
    <location>
        <begin position="592"/>
        <end position="633"/>
    </location>
</feature>
<dbReference type="PANTHER" id="PTHR15710">
    <property type="entry name" value="E3 UBIQUITIN-PROTEIN LIGASE PRAJA"/>
    <property type="match status" value="1"/>
</dbReference>
<dbReference type="GO" id="GO:0008270">
    <property type="term" value="F:zinc ion binding"/>
    <property type="evidence" value="ECO:0007669"/>
    <property type="project" value="UniProtKB-KW"/>
</dbReference>
<dbReference type="GO" id="GO:0061630">
    <property type="term" value="F:ubiquitin protein ligase activity"/>
    <property type="evidence" value="ECO:0000318"/>
    <property type="project" value="GO_Central"/>
</dbReference>
<evidence type="ECO:0000313" key="7">
    <source>
        <dbReference type="EMBL" id="ERN05807.1"/>
    </source>
</evidence>
<dbReference type="InterPro" id="IPR001841">
    <property type="entry name" value="Znf_RING"/>
</dbReference>
<dbReference type="AlphaFoldDB" id="W1P7F4"/>
<dbReference type="eggNOG" id="KOG0800">
    <property type="taxonomic scope" value="Eukaryota"/>
</dbReference>
<evidence type="ECO:0000256" key="1">
    <source>
        <dbReference type="ARBA" id="ARBA00022723"/>
    </source>
</evidence>
<sequence length="653" mass="72706">MARNAEKLPFILQTLEILQPETRENVTLNLETVDREFVDSGALDPETLRCHDEARDREIDFFASTDTLEPGHEFGKGLGLEEEGEEAGEYEEPEELGRDFMDQVSLALGLLDRNVRTQERSYNLNLRSYSPSESQSRVLDGGYDSDHRSLDSGSGLDWGSDIGFGLGLDLGFGLGRTTIEEDDVDDGNVYEHDDESIPEMGLPWHEDTDFGCRYGGLSGELPLYSGSSVSNSCDTSVSGSTGARSSILSTQTLGTVRGNMNSTENTSSRNTVDDEFGFVGLDPFSDSEMCTYQSGGLSRAWDVNSSVSCSLDSDERDHDLGDFGTMGFDCSTNSTSDGDLFDAHSRFLRVGHGSDFTSDEESLIERGIDDSGDWGVESNPNHDLGDGIEENFGLPICWDCLPLDDQRDLNDDAEWEEVGDEFGEREVSSRTNSTYAGLYLEERTIDDQRSHADLEEELVPEEEPLSDEEFVPREEAVPGELVVVGQNEDDESINEDIHEIGSMVEMRNRDWAVLSIDNPIEFIVEPLSNGEIEPYESEDFVYTAAGHEILLGRWAENESFQRGSPPVSNAFVKNLASIVLTQKDADNHNTLCAVCKDDISIGERATQLPCLHHYHKGCILPWLEIRSTCPMCRYEMPTDDPEYERWRRQQVVG</sequence>
<evidence type="ECO:0000259" key="6">
    <source>
        <dbReference type="PROSITE" id="PS50089"/>
    </source>
</evidence>
<keyword evidence="8" id="KW-1185">Reference proteome</keyword>
<evidence type="ECO:0000256" key="2">
    <source>
        <dbReference type="ARBA" id="ARBA00022771"/>
    </source>
</evidence>
<keyword evidence="1" id="KW-0479">Metal-binding</keyword>
<dbReference type="PROSITE" id="PS50089">
    <property type="entry name" value="ZF_RING_2"/>
    <property type="match status" value="1"/>
</dbReference>
<dbReference type="EMBL" id="KI393980">
    <property type="protein sequence ID" value="ERN05807.1"/>
    <property type="molecule type" value="Genomic_DNA"/>
</dbReference>
<proteinExistence type="predicted"/>
<dbReference type="Gramene" id="ERN05807">
    <property type="protein sequence ID" value="ERN05807"/>
    <property type="gene ID" value="AMTR_s00006p00258330"/>
</dbReference>
<dbReference type="KEGG" id="atr:18433993"/>
<gene>
    <name evidence="7" type="ORF">AMTR_s00006p00258330</name>
</gene>
<keyword evidence="2 4" id="KW-0863">Zinc-finger</keyword>